<dbReference type="GeneID" id="111088396"/>
<gene>
    <name evidence="2" type="primary">LOC111088396</name>
</gene>
<dbReference type="Proteomes" id="UP000694941">
    <property type="component" value="Unplaced"/>
</dbReference>
<sequence length="92" mass="10630">MGRWRALNSTATFRWDQHSLSHLKDHLWFQTFRTSCTSTLPVAISITKQTVKKVCSVFLVTSSFLQTSQLARHLKERSMLSWSFSLKAESSH</sequence>
<keyword evidence="1" id="KW-1185">Reference proteome</keyword>
<dbReference type="RefSeq" id="XP_022254113.1">
    <property type="nucleotide sequence ID" value="XM_022398405.1"/>
</dbReference>
<protein>
    <submittedName>
        <fullName evidence="2">Uncharacterized protein LOC111088396 isoform X2</fullName>
    </submittedName>
</protein>
<organism evidence="1 2">
    <name type="scientific">Limulus polyphemus</name>
    <name type="common">Atlantic horseshoe crab</name>
    <dbReference type="NCBI Taxonomy" id="6850"/>
    <lineage>
        <taxon>Eukaryota</taxon>
        <taxon>Metazoa</taxon>
        <taxon>Ecdysozoa</taxon>
        <taxon>Arthropoda</taxon>
        <taxon>Chelicerata</taxon>
        <taxon>Merostomata</taxon>
        <taxon>Xiphosura</taxon>
        <taxon>Limulidae</taxon>
        <taxon>Limulus</taxon>
    </lineage>
</organism>
<reference evidence="2" key="1">
    <citation type="submission" date="2025-08" db="UniProtKB">
        <authorList>
            <consortium name="RefSeq"/>
        </authorList>
    </citation>
    <scope>IDENTIFICATION</scope>
    <source>
        <tissue evidence="2">Muscle</tissue>
    </source>
</reference>
<proteinExistence type="predicted"/>
<evidence type="ECO:0000313" key="2">
    <source>
        <dbReference type="RefSeq" id="XP_022254113.1"/>
    </source>
</evidence>
<accession>A0ABM1TE07</accession>
<name>A0ABM1TE07_LIMPO</name>
<evidence type="ECO:0000313" key="1">
    <source>
        <dbReference type="Proteomes" id="UP000694941"/>
    </source>
</evidence>